<keyword evidence="3" id="KW-1185">Reference proteome</keyword>
<dbReference type="AlphaFoldDB" id="A0A811L5V0"/>
<dbReference type="EMBL" id="CAJFCW020000005">
    <property type="protein sequence ID" value="CAG9118374.1"/>
    <property type="molecule type" value="Genomic_DNA"/>
</dbReference>
<comment type="caution">
    <text evidence="2">The sequence shown here is derived from an EMBL/GenBank/DDBJ whole genome shotgun (WGS) entry which is preliminary data.</text>
</comment>
<gene>
    <name evidence="2" type="ORF">BOKJ2_LOCUS10412</name>
</gene>
<dbReference type="OrthoDB" id="5842693at2759"/>
<evidence type="ECO:0008006" key="4">
    <source>
        <dbReference type="Google" id="ProtNLM"/>
    </source>
</evidence>
<accession>A0A811L5V0</accession>
<evidence type="ECO:0000313" key="3">
    <source>
        <dbReference type="Proteomes" id="UP000614601"/>
    </source>
</evidence>
<feature type="region of interest" description="Disordered" evidence="1">
    <location>
        <begin position="167"/>
        <end position="186"/>
    </location>
</feature>
<protein>
    <recommendedName>
        <fullName evidence="4">40S ribosomal protein S19-binding protein 1</fullName>
    </recommendedName>
</protein>
<name>A0A811L5V0_9BILA</name>
<evidence type="ECO:0000256" key="1">
    <source>
        <dbReference type="SAM" id="MobiDB-lite"/>
    </source>
</evidence>
<organism evidence="2 3">
    <name type="scientific">Bursaphelenchus okinawaensis</name>
    <dbReference type="NCBI Taxonomy" id="465554"/>
    <lineage>
        <taxon>Eukaryota</taxon>
        <taxon>Metazoa</taxon>
        <taxon>Ecdysozoa</taxon>
        <taxon>Nematoda</taxon>
        <taxon>Chromadorea</taxon>
        <taxon>Rhabditida</taxon>
        <taxon>Tylenchina</taxon>
        <taxon>Tylenchomorpha</taxon>
        <taxon>Aphelenchoidea</taxon>
        <taxon>Aphelenchoididae</taxon>
        <taxon>Bursaphelenchus</taxon>
    </lineage>
</organism>
<reference evidence="2" key="1">
    <citation type="submission" date="2020-09" db="EMBL/GenBank/DDBJ databases">
        <authorList>
            <person name="Kikuchi T."/>
        </authorList>
    </citation>
    <scope>NUCLEOTIDE SEQUENCE</scope>
    <source>
        <strain evidence="2">SH1</strain>
    </source>
</reference>
<evidence type="ECO:0000313" key="2">
    <source>
        <dbReference type="EMBL" id="CAD5223642.1"/>
    </source>
</evidence>
<dbReference type="EMBL" id="CAJFDH010000005">
    <property type="protein sequence ID" value="CAD5223642.1"/>
    <property type="molecule type" value="Genomic_DNA"/>
</dbReference>
<sequence length="186" mass="21710">MSSALLQKTLKLDEDENSVKFKLNSKQRRHNVVEQEKEMLKTNGDLYQLDWESGDLKKKSTKARIAARKIKQEKMSVAMAKKGYSLVDQYRDNKPKDIEARNLRYLEFVEQAQIDQGIINRITEKDRVRTLQKKEAIAKRRDLKNVIKRGGQKKKKEEFSSIFSDADFSQLDGPGSKIMDNFKRIK</sequence>
<dbReference type="Proteomes" id="UP000783686">
    <property type="component" value="Unassembled WGS sequence"/>
</dbReference>
<dbReference type="Proteomes" id="UP000614601">
    <property type="component" value="Unassembled WGS sequence"/>
</dbReference>
<proteinExistence type="predicted"/>